<dbReference type="PROSITE" id="PS51257">
    <property type="entry name" value="PROKAR_LIPOPROTEIN"/>
    <property type="match status" value="1"/>
</dbReference>
<feature type="chain" id="PRO_5015628804" evidence="1">
    <location>
        <begin position="24"/>
        <end position="182"/>
    </location>
</feature>
<sequence>MRSLLSILLATLISVLLSSCASYSVTEAEVQEYLDDKVSFERTVGIKGIAHANVKFDDVKVGIGRVASDRVNLEAKSLAKISLSGQAPQEVAINVNFSAIPYYDKDEGAIFLNELEVEDIDFSPNSLNLPSKQLLSPIIEMVGQYILTRPVYRLSDEDYKQSLLKTARPELLIKNHSLVIQM</sequence>
<dbReference type="EMBL" id="PYMA01000004">
    <property type="protein sequence ID" value="PSW20217.1"/>
    <property type="molecule type" value="Genomic_DNA"/>
</dbReference>
<organism evidence="2 3">
    <name type="scientific">Photobacterium sanctipauli</name>
    <dbReference type="NCBI Taxonomy" id="1342794"/>
    <lineage>
        <taxon>Bacteria</taxon>
        <taxon>Pseudomonadati</taxon>
        <taxon>Pseudomonadota</taxon>
        <taxon>Gammaproteobacteria</taxon>
        <taxon>Vibrionales</taxon>
        <taxon>Vibrionaceae</taxon>
        <taxon>Photobacterium</taxon>
    </lineage>
</organism>
<dbReference type="InterPro" id="IPR010835">
    <property type="entry name" value="DUF1439"/>
</dbReference>
<dbReference type="OrthoDB" id="5688063at2"/>
<name>A0A2T3NVD6_9GAMM</name>
<protein>
    <submittedName>
        <fullName evidence="2">DUF1439 domain-containing protein</fullName>
    </submittedName>
</protein>
<proteinExistence type="predicted"/>
<evidence type="ECO:0000256" key="1">
    <source>
        <dbReference type="SAM" id="SignalP"/>
    </source>
</evidence>
<dbReference type="Gene3D" id="3.15.10.40">
    <property type="entry name" value="Uncharacterised protein PF07273, DUF1439"/>
    <property type="match status" value="1"/>
</dbReference>
<keyword evidence="3" id="KW-1185">Reference proteome</keyword>
<accession>A0A2T3NVD6</accession>
<gene>
    <name evidence="2" type="ORF">C9I98_09180</name>
</gene>
<reference evidence="2 3" key="1">
    <citation type="submission" date="2018-01" db="EMBL/GenBank/DDBJ databases">
        <title>Whole genome sequencing of Histamine producing bacteria.</title>
        <authorList>
            <person name="Butler K."/>
        </authorList>
    </citation>
    <scope>NUCLEOTIDE SEQUENCE [LARGE SCALE GENOMIC DNA]</scope>
    <source>
        <strain evidence="2 3">DSM 100436</strain>
    </source>
</reference>
<evidence type="ECO:0000313" key="3">
    <source>
        <dbReference type="Proteomes" id="UP000241771"/>
    </source>
</evidence>
<evidence type="ECO:0000313" key="2">
    <source>
        <dbReference type="EMBL" id="PSW20217.1"/>
    </source>
</evidence>
<comment type="caution">
    <text evidence="2">The sequence shown here is derived from an EMBL/GenBank/DDBJ whole genome shotgun (WGS) entry which is preliminary data.</text>
</comment>
<keyword evidence="1" id="KW-0732">Signal</keyword>
<dbReference type="Pfam" id="PF07273">
    <property type="entry name" value="DUF1439"/>
    <property type="match status" value="1"/>
</dbReference>
<dbReference type="AlphaFoldDB" id="A0A2T3NVD6"/>
<dbReference type="Proteomes" id="UP000241771">
    <property type="component" value="Unassembled WGS sequence"/>
</dbReference>
<feature type="signal peptide" evidence="1">
    <location>
        <begin position="1"/>
        <end position="23"/>
    </location>
</feature>